<dbReference type="GO" id="GO:0030170">
    <property type="term" value="F:pyridoxal phosphate binding"/>
    <property type="evidence" value="ECO:0007669"/>
    <property type="project" value="InterPro"/>
</dbReference>
<dbReference type="EMBL" id="CADCTT010000176">
    <property type="protein sequence ID" value="CAA9303552.1"/>
    <property type="molecule type" value="Genomic_DNA"/>
</dbReference>
<dbReference type="SUPFAM" id="SSF50800">
    <property type="entry name" value="PK beta-barrel domain-like"/>
    <property type="match status" value="1"/>
</dbReference>
<dbReference type="GO" id="GO:0030151">
    <property type="term" value="F:molybdenum ion binding"/>
    <property type="evidence" value="ECO:0007669"/>
    <property type="project" value="InterPro"/>
</dbReference>
<dbReference type="AlphaFoldDB" id="A0A6J4KE90"/>
<dbReference type="Pfam" id="PF03473">
    <property type="entry name" value="MOSC"/>
    <property type="match status" value="1"/>
</dbReference>
<dbReference type="Gene3D" id="2.40.33.20">
    <property type="entry name" value="PK beta-barrel domain-like"/>
    <property type="match status" value="1"/>
</dbReference>
<evidence type="ECO:0000313" key="2">
    <source>
        <dbReference type="EMBL" id="CAA9303552.1"/>
    </source>
</evidence>
<dbReference type="InterPro" id="IPR011037">
    <property type="entry name" value="Pyrv_Knase-like_insert_dom_sf"/>
</dbReference>
<name>A0A6J4KE90_9ACTN</name>
<dbReference type="PANTHER" id="PTHR36930:SF1">
    <property type="entry name" value="MOSC DOMAIN-CONTAINING PROTEIN"/>
    <property type="match status" value="1"/>
</dbReference>
<reference evidence="2" key="1">
    <citation type="submission" date="2020-02" db="EMBL/GenBank/DDBJ databases">
        <authorList>
            <person name="Meier V. D."/>
        </authorList>
    </citation>
    <scope>NUCLEOTIDE SEQUENCE</scope>
    <source>
        <strain evidence="2">AVDCRST_MAG61</strain>
    </source>
</reference>
<accession>A0A6J4KE90</accession>
<dbReference type="PROSITE" id="PS51340">
    <property type="entry name" value="MOSC"/>
    <property type="match status" value="1"/>
</dbReference>
<dbReference type="InterPro" id="IPR005302">
    <property type="entry name" value="MoCF_Sase_C"/>
</dbReference>
<proteinExistence type="predicted"/>
<evidence type="ECO:0000259" key="1">
    <source>
        <dbReference type="PROSITE" id="PS51340"/>
    </source>
</evidence>
<protein>
    <submittedName>
        <fullName evidence="2">Uncharacterized protein conserved in bacteria</fullName>
    </submittedName>
</protein>
<gene>
    <name evidence="2" type="ORF">AVDCRST_MAG61-1177</name>
</gene>
<dbReference type="PANTHER" id="PTHR36930">
    <property type="entry name" value="METAL-SULFUR CLUSTER BIOSYNTHESIS PROTEINS YUAD-RELATED"/>
    <property type="match status" value="1"/>
</dbReference>
<sequence length="183" mass="19734">MIEPEPRVLAVCRDGAHRFSKIPVNEVLLLPGLGVQGDAHLGVTVQHRSRVAADPTQPNLRQVHLIHAELFAEVGEHGFRVGPGELGENLTTQGIDLLSLPRRTVLHVGDEAVVELTGLRNPCRQINNFQSGLLKEVLTTDPAGELVRKAGVMSVVVAGGVVRPGDPIVVQLPDLPHRPLDRV</sequence>
<feature type="domain" description="MOSC" evidence="1">
    <location>
        <begin position="22"/>
        <end position="171"/>
    </location>
</feature>
<organism evidence="2">
    <name type="scientific">uncultured Friedmanniella sp</name>
    <dbReference type="NCBI Taxonomy" id="335381"/>
    <lineage>
        <taxon>Bacteria</taxon>
        <taxon>Bacillati</taxon>
        <taxon>Actinomycetota</taxon>
        <taxon>Actinomycetes</taxon>
        <taxon>Propionibacteriales</taxon>
        <taxon>Nocardioidaceae</taxon>
        <taxon>Friedmanniella</taxon>
        <taxon>environmental samples</taxon>
    </lineage>
</organism>
<dbReference type="InterPro" id="IPR052716">
    <property type="entry name" value="MOSC_domain"/>
</dbReference>
<dbReference type="GO" id="GO:0003824">
    <property type="term" value="F:catalytic activity"/>
    <property type="evidence" value="ECO:0007669"/>
    <property type="project" value="InterPro"/>
</dbReference>